<dbReference type="Proteomes" id="UP000231267">
    <property type="component" value="Unassembled WGS sequence"/>
</dbReference>
<name>A0A2J0LG30_9BACT</name>
<evidence type="ECO:0000313" key="4">
    <source>
        <dbReference type="EMBL" id="PIW66795.1"/>
    </source>
</evidence>
<proteinExistence type="predicted"/>
<dbReference type="GO" id="GO:0019867">
    <property type="term" value="C:outer membrane"/>
    <property type="evidence" value="ECO:0007669"/>
    <property type="project" value="InterPro"/>
</dbReference>
<dbReference type="PROSITE" id="PS51257">
    <property type="entry name" value="PROKAR_LIPOPROTEIN"/>
    <property type="match status" value="1"/>
</dbReference>
<accession>A0A2J0LG30</accession>
<evidence type="ECO:0000256" key="1">
    <source>
        <dbReference type="ARBA" id="ARBA00022729"/>
    </source>
</evidence>
<evidence type="ECO:0000259" key="3">
    <source>
        <dbReference type="Pfam" id="PF04355"/>
    </source>
</evidence>
<gene>
    <name evidence="4" type="ORF">COW11_01500</name>
</gene>
<comment type="caution">
    <text evidence="4">The sequence shown here is derived from an EMBL/GenBank/DDBJ whole genome shotgun (WGS) entry which is preliminary data.</text>
</comment>
<feature type="domain" description="Outer membrane protein assembly factor BamE" evidence="3">
    <location>
        <begin position="39"/>
        <end position="107"/>
    </location>
</feature>
<dbReference type="InterPro" id="IPR007450">
    <property type="entry name" value="BamE_dom"/>
</dbReference>
<reference evidence="4 5" key="1">
    <citation type="submission" date="2017-09" db="EMBL/GenBank/DDBJ databases">
        <title>Depth-based differentiation of microbial function through sediment-hosted aquifers and enrichment of novel symbionts in the deep terrestrial subsurface.</title>
        <authorList>
            <person name="Probst A.J."/>
            <person name="Ladd B."/>
            <person name="Jarett J.K."/>
            <person name="Geller-Mcgrath D.E."/>
            <person name="Sieber C.M."/>
            <person name="Emerson J.B."/>
            <person name="Anantharaman K."/>
            <person name="Thomas B.C."/>
            <person name="Malmstrom R."/>
            <person name="Stieglmeier M."/>
            <person name="Klingl A."/>
            <person name="Woyke T."/>
            <person name="Ryan C.M."/>
            <person name="Banfield J.F."/>
        </authorList>
    </citation>
    <scope>NUCLEOTIDE SEQUENCE [LARGE SCALE GENOMIC DNA]</scope>
    <source>
        <strain evidence="4">CG12_big_fil_rev_8_21_14_0_65_43_15</strain>
    </source>
</reference>
<dbReference type="InterPro" id="IPR037873">
    <property type="entry name" value="BamE-like"/>
</dbReference>
<keyword evidence="2" id="KW-0472">Membrane</keyword>
<evidence type="ECO:0000256" key="2">
    <source>
        <dbReference type="ARBA" id="ARBA00023136"/>
    </source>
</evidence>
<dbReference type="Gene3D" id="3.30.1450.10">
    <property type="match status" value="1"/>
</dbReference>
<organism evidence="4 5">
    <name type="scientific">Candidatus Taenaricola geysiri</name>
    <dbReference type="NCBI Taxonomy" id="1974752"/>
    <lineage>
        <taxon>Bacteria</taxon>
        <taxon>Pseudomonadati</taxon>
        <taxon>Candidatus Omnitrophota</taxon>
        <taxon>Candidatus Taenaricola</taxon>
    </lineage>
</organism>
<sequence length="113" mass="12524">MKMKVIVMVLVIIFLSTAGCSIFKPFTPGKVISNPLGTDSLKVGMTKDQVKSILGDPDSVSSLPRTKDILSTACEEWIYQGRYTDMPLKTDYLGKTLILTFDGENLVSYRNVK</sequence>
<protein>
    <recommendedName>
        <fullName evidence="3">Outer membrane protein assembly factor BamE domain-containing protein</fullName>
    </recommendedName>
</protein>
<keyword evidence="1" id="KW-0732">Signal</keyword>
<dbReference type="Pfam" id="PF04355">
    <property type="entry name" value="BamE"/>
    <property type="match status" value="1"/>
</dbReference>
<dbReference type="EMBL" id="PFGP01000029">
    <property type="protein sequence ID" value="PIW66795.1"/>
    <property type="molecule type" value="Genomic_DNA"/>
</dbReference>
<evidence type="ECO:0000313" key="5">
    <source>
        <dbReference type="Proteomes" id="UP000231267"/>
    </source>
</evidence>
<dbReference type="AlphaFoldDB" id="A0A2J0LG30"/>